<dbReference type="Proteomes" id="UP001151760">
    <property type="component" value="Unassembled WGS sequence"/>
</dbReference>
<proteinExistence type="predicted"/>
<feature type="compositionally biased region" description="Polar residues" evidence="1">
    <location>
        <begin position="81"/>
        <end position="102"/>
    </location>
</feature>
<evidence type="ECO:0000313" key="2">
    <source>
        <dbReference type="EMBL" id="GJT28817.1"/>
    </source>
</evidence>
<accession>A0ABQ5CRS7</accession>
<reference evidence="2" key="1">
    <citation type="journal article" date="2022" name="Int. J. Mol. Sci.">
        <title>Draft Genome of Tanacetum Coccineum: Genomic Comparison of Closely Related Tanacetum-Family Plants.</title>
        <authorList>
            <person name="Yamashiro T."/>
            <person name="Shiraishi A."/>
            <person name="Nakayama K."/>
            <person name="Satake H."/>
        </authorList>
    </citation>
    <scope>NUCLEOTIDE SEQUENCE</scope>
</reference>
<name>A0ABQ5CRS7_9ASTR</name>
<organism evidence="2 3">
    <name type="scientific">Tanacetum coccineum</name>
    <dbReference type="NCBI Taxonomy" id="301880"/>
    <lineage>
        <taxon>Eukaryota</taxon>
        <taxon>Viridiplantae</taxon>
        <taxon>Streptophyta</taxon>
        <taxon>Embryophyta</taxon>
        <taxon>Tracheophyta</taxon>
        <taxon>Spermatophyta</taxon>
        <taxon>Magnoliopsida</taxon>
        <taxon>eudicotyledons</taxon>
        <taxon>Gunneridae</taxon>
        <taxon>Pentapetalae</taxon>
        <taxon>asterids</taxon>
        <taxon>campanulids</taxon>
        <taxon>Asterales</taxon>
        <taxon>Asteraceae</taxon>
        <taxon>Asteroideae</taxon>
        <taxon>Anthemideae</taxon>
        <taxon>Anthemidinae</taxon>
        <taxon>Tanacetum</taxon>
    </lineage>
</organism>
<dbReference type="EMBL" id="BQNB010014491">
    <property type="protein sequence ID" value="GJT28817.1"/>
    <property type="molecule type" value="Genomic_DNA"/>
</dbReference>
<feature type="region of interest" description="Disordered" evidence="1">
    <location>
        <begin position="56"/>
        <end position="163"/>
    </location>
</feature>
<sequence length="209" mass="23625">MGPSSREGPSAPAPLNQTTHSSAFIKENIDVLRTLIKEHYNQAHTRATLKKLTYGDSEKEGSGSFERRSLLERSSDRSYGTMRTRSKACSSGKNQRSLSRCKTASHFRRSKRLGNRSRSKSKAKEGITKSRTRRSREGGTSSDSDYEEGLEDTCEDLSTPYKRPKHTPFTLRITRFKYHRRAKILRNIKVYVGSKDPEDHLGIISAAAE</sequence>
<feature type="compositionally biased region" description="Basic residues" evidence="1">
    <location>
        <begin position="103"/>
        <end position="121"/>
    </location>
</feature>
<keyword evidence="3" id="KW-1185">Reference proteome</keyword>
<comment type="caution">
    <text evidence="2">The sequence shown here is derived from an EMBL/GenBank/DDBJ whole genome shotgun (WGS) entry which is preliminary data.</text>
</comment>
<feature type="compositionally biased region" description="Acidic residues" evidence="1">
    <location>
        <begin position="144"/>
        <end position="155"/>
    </location>
</feature>
<feature type="compositionally biased region" description="Basic and acidic residues" evidence="1">
    <location>
        <begin position="56"/>
        <end position="76"/>
    </location>
</feature>
<evidence type="ECO:0000256" key="1">
    <source>
        <dbReference type="SAM" id="MobiDB-lite"/>
    </source>
</evidence>
<protein>
    <submittedName>
        <fullName evidence="2">Uncharacterized protein</fullName>
    </submittedName>
</protein>
<evidence type="ECO:0000313" key="3">
    <source>
        <dbReference type="Proteomes" id="UP001151760"/>
    </source>
</evidence>
<gene>
    <name evidence="2" type="ORF">Tco_0909092</name>
</gene>
<feature type="region of interest" description="Disordered" evidence="1">
    <location>
        <begin position="1"/>
        <end position="22"/>
    </location>
</feature>
<reference evidence="2" key="2">
    <citation type="submission" date="2022-01" db="EMBL/GenBank/DDBJ databases">
        <authorList>
            <person name="Yamashiro T."/>
            <person name="Shiraishi A."/>
            <person name="Satake H."/>
            <person name="Nakayama K."/>
        </authorList>
    </citation>
    <scope>NUCLEOTIDE SEQUENCE</scope>
</reference>